<accession>A0A0F9CIP8</accession>
<dbReference type="Gene3D" id="1.20.120.1220">
    <property type="match status" value="1"/>
</dbReference>
<keyword evidence="1" id="KW-0812">Transmembrane</keyword>
<evidence type="ECO:0000313" key="2">
    <source>
        <dbReference type="EMBL" id="KKL05581.1"/>
    </source>
</evidence>
<feature type="transmembrane region" description="Helical" evidence="1">
    <location>
        <begin position="6"/>
        <end position="23"/>
    </location>
</feature>
<proteinExistence type="predicted"/>
<reference evidence="2" key="1">
    <citation type="journal article" date="2015" name="Nature">
        <title>Complex archaea that bridge the gap between prokaryotes and eukaryotes.</title>
        <authorList>
            <person name="Spang A."/>
            <person name="Saw J.H."/>
            <person name="Jorgensen S.L."/>
            <person name="Zaremba-Niedzwiedzka K."/>
            <person name="Martijn J."/>
            <person name="Lind A.E."/>
            <person name="van Eijk R."/>
            <person name="Schleper C."/>
            <person name="Guy L."/>
            <person name="Ettema T.J."/>
        </authorList>
    </citation>
    <scope>NUCLEOTIDE SEQUENCE</scope>
</reference>
<organism evidence="2">
    <name type="scientific">marine sediment metagenome</name>
    <dbReference type="NCBI Taxonomy" id="412755"/>
    <lineage>
        <taxon>unclassified sequences</taxon>
        <taxon>metagenomes</taxon>
        <taxon>ecological metagenomes</taxon>
    </lineage>
</organism>
<evidence type="ECO:0008006" key="3">
    <source>
        <dbReference type="Google" id="ProtNLM"/>
    </source>
</evidence>
<name>A0A0F9CIP8_9ZZZZ</name>
<protein>
    <recommendedName>
        <fullName evidence="3">Prepilin type IV endopeptidase peptidase domain-containing protein</fullName>
    </recommendedName>
</protein>
<evidence type="ECO:0000256" key="1">
    <source>
        <dbReference type="SAM" id="Phobius"/>
    </source>
</evidence>
<dbReference type="EMBL" id="LAZR01044054">
    <property type="protein sequence ID" value="KKL05581.1"/>
    <property type="molecule type" value="Genomic_DNA"/>
</dbReference>
<gene>
    <name evidence="2" type="ORF">LCGC14_2604610</name>
</gene>
<keyword evidence="1" id="KW-0472">Membrane</keyword>
<feature type="transmembrane region" description="Helical" evidence="1">
    <location>
        <begin position="30"/>
        <end position="46"/>
    </location>
</feature>
<feature type="transmembrane region" description="Helical" evidence="1">
    <location>
        <begin position="52"/>
        <end position="72"/>
    </location>
</feature>
<keyword evidence="1" id="KW-1133">Transmembrane helix</keyword>
<dbReference type="AlphaFoldDB" id="A0A0F9CIP8"/>
<comment type="caution">
    <text evidence="2">The sequence shown here is derived from an EMBL/GenBank/DDBJ whole genome shotgun (WGS) entry which is preliminary data.</text>
</comment>
<feature type="transmembrane region" description="Helical" evidence="1">
    <location>
        <begin position="123"/>
        <end position="138"/>
    </location>
</feature>
<sequence length="139" mass="15607">MVNINPVTIIAGIFLLAMMLFDLKGKKIPAILGTTGILACVLLVLWKNPISMLFGIAGFIFAYLLYEFGTFQGIADIKAITLIGLTIASLREFMLFMLLVGILGVIYHFIFSKVFKIKLQEDIPLIPMFFLIWMILMLV</sequence>
<feature type="transmembrane region" description="Helical" evidence="1">
    <location>
        <begin position="93"/>
        <end position="111"/>
    </location>
</feature>